<dbReference type="EMBL" id="CP000473">
    <property type="protein sequence ID" value="ABJ81745.1"/>
    <property type="molecule type" value="Genomic_DNA"/>
</dbReference>
<organism evidence="7">
    <name type="scientific">Solibacter usitatus (strain Ellin6076)</name>
    <dbReference type="NCBI Taxonomy" id="234267"/>
    <lineage>
        <taxon>Bacteria</taxon>
        <taxon>Pseudomonadati</taxon>
        <taxon>Acidobacteriota</taxon>
        <taxon>Terriglobia</taxon>
        <taxon>Bryobacterales</taxon>
        <taxon>Solibacteraceae</taxon>
        <taxon>Candidatus Solibacter</taxon>
    </lineage>
</organism>
<dbReference type="PANTHER" id="PTHR36985">
    <property type="entry name" value="TRANSLOCATION AND ASSEMBLY MODULE SUBUNIT TAMB"/>
    <property type="match status" value="1"/>
</dbReference>
<proteinExistence type="predicted"/>
<dbReference type="GO" id="GO:0009306">
    <property type="term" value="P:protein secretion"/>
    <property type="evidence" value="ECO:0007669"/>
    <property type="project" value="InterPro"/>
</dbReference>
<dbReference type="STRING" id="234267.Acid_0746"/>
<evidence type="ECO:0000256" key="4">
    <source>
        <dbReference type="ARBA" id="ARBA00023136"/>
    </source>
</evidence>
<gene>
    <name evidence="7" type="ordered locus">Acid_0746</name>
</gene>
<name>Q02B21_SOLUE</name>
<comment type="subcellular location">
    <subcellularLocation>
        <location evidence="1">Membrane</location>
        <topology evidence="1">Single-pass membrane protein</topology>
    </subcellularLocation>
</comment>
<evidence type="ECO:0000256" key="2">
    <source>
        <dbReference type="ARBA" id="ARBA00022692"/>
    </source>
</evidence>
<evidence type="ECO:0000256" key="1">
    <source>
        <dbReference type="ARBA" id="ARBA00004167"/>
    </source>
</evidence>
<evidence type="ECO:0000313" key="7">
    <source>
        <dbReference type="EMBL" id="ABJ81745.1"/>
    </source>
</evidence>
<dbReference type="GO" id="GO:0005886">
    <property type="term" value="C:plasma membrane"/>
    <property type="evidence" value="ECO:0007669"/>
    <property type="project" value="InterPro"/>
</dbReference>
<reference evidence="7" key="1">
    <citation type="submission" date="2006-10" db="EMBL/GenBank/DDBJ databases">
        <title>Complete sequence of Solibacter usitatus Ellin6076.</title>
        <authorList>
            <consortium name="US DOE Joint Genome Institute"/>
            <person name="Copeland A."/>
            <person name="Lucas S."/>
            <person name="Lapidus A."/>
            <person name="Barry K."/>
            <person name="Detter J.C."/>
            <person name="Glavina del Rio T."/>
            <person name="Hammon N."/>
            <person name="Israni S."/>
            <person name="Dalin E."/>
            <person name="Tice H."/>
            <person name="Pitluck S."/>
            <person name="Thompson L.S."/>
            <person name="Brettin T."/>
            <person name="Bruce D."/>
            <person name="Han C."/>
            <person name="Tapia R."/>
            <person name="Gilna P."/>
            <person name="Schmutz J."/>
            <person name="Larimer F."/>
            <person name="Land M."/>
            <person name="Hauser L."/>
            <person name="Kyrpides N."/>
            <person name="Mikhailova N."/>
            <person name="Janssen P.H."/>
            <person name="Kuske C.R."/>
            <person name="Richardson P."/>
        </authorList>
    </citation>
    <scope>NUCLEOTIDE SEQUENCE</scope>
    <source>
        <strain evidence="7">Ellin6076</strain>
    </source>
</reference>
<dbReference type="Pfam" id="PF04357">
    <property type="entry name" value="TamB"/>
    <property type="match status" value="1"/>
</dbReference>
<keyword evidence="3 5" id="KW-1133">Transmembrane helix</keyword>
<evidence type="ECO:0000256" key="5">
    <source>
        <dbReference type="SAM" id="Phobius"/>
    </source>
</evidence>
<dbReference type="eggNOG" id="COG2911">
    <property type="taxonomic scope" value="Bacteria"/>
</dbReference>
<keyword evidence="2 5" id="KW-0812">Transmembrane</keyword>
<dbReference type="PANTHER" id="PTHR36985:SF1">
    <property type="entry name" value="TRANSLOCATION AND ASSEMBLY MODULE SUBUNIT TAMB"/>
    <property type="match status" value="1"/>
</dbReference>
<accession>Q02B21</accession>
<dbReference type="KEGG" id="sus:Acid_0746"/>
<sequence length="1364" mass="145763" precursor="true">MSRPVRILLRLAAGLAALLIVAALSIVFVLQSSWFFDKVRAKIVSSVETATGGRVEIRSFRMDWRHMRAEVRDFVIHGTEPAGKPPLFHASSVAVGLKLLTILKPSVDIRYLNVADPQVYLIIAPDGSTNIPAPKLKSTAKTSTVEDILKLAIGTFTLERGSFEVEARSRTPFDARGENLNLNLAYDRAGPRYRGTLAIQPLHLSYDDYGPVPFDVRLGLTLERNRIAVDTGRLATSATQVTFSGAVEDLAAAPRGSFRYEARAALTDIARIFRIPELRAGRAMVGGTAQWTPAAPFTINGNVHATGVEYRDRNVRLVDFRADGAAAFGPPGVDASGLRIAGFYARDKHREPVEGKIAKFTLRKKDIDLDGVALTLLAGSFRGEAKLRNLDSYTVTGELSGIDSRRTIALYSPQELPWDALVFGPVRLEGSLKRSSKLRATAGLRLAPAATGDPVTGEVNATYVAETSTLDLGHSTVSLPHSRVEVSGAIGAELKVHAETTDLNDIIPVLGKNTVTLPVTLRNGSVVFDGSVSGNLENPRIAGHVRAANVTYQAENVDSLEGDVVLAADYLRVQNATAARGAVRAQLQGSLGLSDWKPVDTSPISATGSLRNTSLSEIAAALKTGTLPASGTLNTSVQVNGTFADPRAQAEIEVLKGQLYDEPFDRITAHANYSANRLEVVNGEIAAGPRQVRLSGTLQHAPGQFDTGRLHFEASTNVMAIKGIHAIEQAYPGVEGTLRVSAGGDVDLQPRAPVKYQVHELHADVSAQSVRLNGQALGDARLTAASQGQTLRAHLDSTLAGTPVKGDGEWRLEGDLPGTATVNFARVDFAKLAPWLSSAGTEPPRLVGFIEGSLHLDGPVLDWHALRAELRIPQVQLAPSPEIDVAGGALTVKNAAPVVVRFANSIVTVDSAHFVGRATDLNVTGRILVGQKSPLDLRVDGNVDLGLLEDFSRDFVSSGTVVTNASIKGTFADPQVVGRLEFKNAAFNIVDVPNGLSKTTGVVLFNKDRATIQSLTGETGGGKIDLSGFVSYGSGGTVFRIHARATEVRVRYPEGVSTVANASLNFTGTTSSSMLAGTVTILRTGINLQSDFSSILASSAEPVRTPSARTGLLGGLAFDVQIQTAPDLQLESTLTENLQAEANLRLRGTASNPAILGRINLTQGKLTFFGTQYTLNQGSISFYNPVKVEPILNIDLETKARGIDITLTISGPINKLTLTPRSDPPLQFSEIVALLATGRAPTSDPTLLRQQSSDPQSWQQMGASALLGSAIASPVAGRLQRFFGVSKLRIDPTISGVENSPQARLTLEQQVTPSVTFTYITNVTSSNPQIIRVEWAMSRQFSVVALREENGLFGLDFVYKVRFK</sequence>
<evidence type="ECO:0000259" key="6">
    <source>
        <dbReference type="Pfam" id="PF04357"/>
    </source>
</evidence>
<dbReference type="InterPro" id="IPR007452">
    <property type="entry name" value="TamB_C"/>
</dbReference>
<protein>
    <recommendedName>
        <fullName evidence="6">Translocation and assembly module TamB C-terminal domain-containing protein</fullName>
    </recommendedName>
</protein>
<dbReference type="HOGENOM" id="CLU_255095_0_0_0"/>
<feature type="transmembrane region" description="Helical" evidence="5">
    <location>
        <begin position="7"/>
        <end position="30"/>
    </location>
</feature>
<feature type="domain" description="Translocation and assembly module TamB C-terminal" evidence="6">
    <location>
        <begin position="1014"/>
        <end position="1363"/>
    </location>
</feature>
<dbReference type="InParanoid" id="Q02B21"/>
<evidence type="ECO:0000256" key="3">
    <source>
        <dbReference type="ARBA" id="ARBA00022989"/>
    </source>
</evidence>
<dbReference type="OrthoDB" id="98258at2"/>
<keyword evidence="4 5" id="KW-0472">Membrane</keyword>